<name>A0A1W9Z4C3_MYCBA</name>
<dbReference type="AlphaFoldDB" id="A0A1W9Z4C3"/>
<evidence type="ECO:0000256" key="1">
    <source>
        <dbReference type="SAM" id="SignalP"/>
    </source>
</evidence>
<evidence type="ECO:0008006" key="4">
    <source>
        <dbReference type="Google" id="ProtNLM"/>
    </source>
</evidence>
<proteinExistence type="predicted"/>
<evidence type="ECO:0000313" key="2">
    <source>
        <dbReference type="EMBL" id="ORA07186.1"/>
    </source>
</evidence>
<dbReference type="STRING" id="564198.BST17_01585"/>
<protein>
    <recommendedName>
        <fullName evidence="4">Secreted protein</fullName>
    </recommendedName>
</protein>
<sequence>MRPPRPVILSALIIVGLTGIPPAEADVSGSAINGTFTAVSDGVWAKTNEKVDERPTVTAVWTITSMCSSAFDCTGQISSNQGWTAELRYLSGHWRARHTIAAWQFCPDGSTAPGRQDYTFWPARANDYAADVLTGWDETVAPSGSCGINRSLTIRMPLRLTRIG</sequence>
<gene>
    <name evidence="2" type="ORF">BST17_01585</name>
</gene>
<dbReference type="RefSeq" id="WP_083054880.1">
    <property type="nucleotide sequence ID" value="NZ_JACKVM010000014.1"/>
</dbReference>
<dbReference type="OrthoDB" id="4739449at2"/>
<dbReference type="Proteomes" id="UP000192366">
    <property type="component" value="Unassembled WGS sequence"/>
</dbReference>
<keyword evidence="1" id="KW-0732">Signal</keyword>
<evidence type="ECO:0000313" key="3">
    <source>
        <dbReference type="Proteomes" id="UP000192366"/>
    </source>
</evidence>
<feature type="signal peptide" evidence="1">
    <location>
        <begin position="1"/>
        <end position="25"/>
    </location>
</feature>
<organism evidence="2 3">
    <name type="scientific">Mycolicibacterium bacteremicum</name>
    <name type="common">Mycobacterium bacteremicum</name>
    <dbReference type="NCBI Taxonomy" id="564198"/>
    <lineage>
        <taxon>Bacteria</taxon>
        <taxon>Bacillati</taxon>
        <taxon>Actinomycetota</taxon>
        <taxon>Actinomycetes</taxon>
        <taxon>Mycobacteriales</taxon>
        <taxon>Mycobacteriaceae</taxon>
        <taxon>Mycolicibacterium</taxon>
    </lineage>
</organism>
<feature type="chain" id="PRO_5012936170" description="Secreted protein" evidence="1">
    <location>
        <begin position="26"/>
        <end position="164"/>
    </location>
</feature>
<keyword evidence="3" id="KW-1185">Reference proteome</keyword>
<reference evidence="2 3" key="1">
    <citation type="submission" date="2017-02" db="EMBL/GenBank/DDBJ databases">
        <title>The new phylogeny of genus Mycobacterium.</title>
        <authorList>
            <person name="Tortoli E."/>
            <person name="Trovato A."/>
            <person name="Cirillo D.M."/>
        </authorList>
    </citation>
    <scope>NUCLEOTIDE SEQUENCE [LARGE SCALE GENOMIC DNA]</scope>
    <source>
        <strain evidence="2 3">DSM 45578</strain>
    </source>
</reference>
<comment type="caution">
    <text evidence="2">The sequence shown here is derived from an EMBL/GenBank/DDBJ whole genome shotgun (WGS) entry which is preliminary data.</text>
</comment>
<dbReference type="EMBL" id="MVHJ01000001">
    <property type="protein sequence ID" value="ORA07186.1"/>
    <property type="molecule type" value="Genomic_DNA"/>
</dbReference>
<accession>A0A1W9Z4C3</accession>